<evidence type="ECO:0000256" key="1">
    <source>
        <dbReference type="SAM" id="Phobius"/>
    </source>
</evidence>
<feature type="transmembrane region" description="Helical" evidence="1">
    <location>
        <begin position="77"/>
        <end position="98"/>
    </location>
</feature>
<keyword evidence="1" id="KW-0472">Membrane</keyword>
<keyword evidence="1" id="KW-1133">Transmembrane helix</keyword>
<protein>
    <submittedName>
        <fullName evidence="2">Uncharacterized protein</fullName>
    </submittedName>
</protein>
<dbReference type="RefSeq" id="WP_025633994.1">
    <property type="nucleotide sequence ID" value="NZ_CP114196.1"/>
</dbReference>
<dbReference type="AlphaFoldDB" id="A0AA47JMP6"/>
<dbReference type="Proteomes" id="UP001156560">
    <property type="component" value="Plasmid pHLA"/>
</dbReference>
<keyword evidence="2" id="KW-0614">Plasmid</keyword>
<name>A0AA47JMP6_VIBPH</name>
<organism evidence="2 3">
    <name type="scientific">Vibrio parahaemolyticus</name>
    <dbReference type="NCBI Taxonomy" id="670"/>
    <lineage>
        <taxon>Bacteria</taxon>
        <taxon>Pseudomonadati</taxon>
        <taxon>Pseudomonadota</taxon>
        <taxon>Gammaproteobacteria</taxon>
        <taxon>Vibrionales</taxon>
        <taxon>Vibrionaceae</taxon>
        <taxon>Vibrio</taxon>
    </lineage>
</organism>
<sequence>MNVKDLFNFISTALGKTPLTGRQSSKSTEDSFVKGDTFSCQSIPSSEVNRNHDAVFETDKRHNLIYDNFKSVQRSPYYALVLFFLAIVAFLYALNLFIDTTKITSTNYFIASTTSDTAVYPIPTDKHILPTKDQERNPGETYSEEESEVLVREYLVDSLKDCFSMNYLNAATVLSRCKSNHLDSETDTQDIFIELLRASNYINIMKKYQTSALLHVDTSSIKLLNKAIAQREAVPGSGVMRSRAVWIYQLKMHYTMEKVSVSSPTLWQVEMIRESAFNKEFPVSIFKIRDIE</sequence>
<gene>
    <name evidence="2" type="ORF">O1Q84_26260</name>
</gene>
<evidence type="ECO:0000313" key="2">
    <source>
        <dbReference type="EMBL" id="WAT93624.1"/>
    </source>
</evidence>
<dbReference type="EMBL" id="CP114196">
    <property type="protein sequence ID" value="WAT93624.1"/>
    <property type="molecule type" value="Genomic_DNA"/>
</dbReference>
<accession>A0AA47JMP6</accession>
<geneLocation type="plasmid" evidence="2 3">
    <name>pHLA</name>
</geneLocation>
<evidence type="ECO:0000313" key="3">
    <source>
        <dbReference type="Proteomes" id="UP001156560"/>
    </source>
</evidence>
<keyword evidence="1" id="KW-0812">Transmembrane</keyword>
<reference evidence="2" key="1">
    <citation type="submission" date="2022-12" db="EMBL/GenBank/DDBJ databases">
        <title>Vibrio parahaemolyticus become highly virulent by producing novel Tc toxins.</title>
        <authorList>
            <person name="Yang F."/>
            <person name="You Y."/>
            <person name="Lai Q."/>
            <person name="Xu L."/>
            <person name="Li F."/>
        </authorList>
    </citation>
    <scope>NUCLEOTIDE SEQUENCE</scope>
    <source>
        <strain evidence="2">Vp-HL-202005</strain>
        <plasmid evidence="2">pHLA</plasmid>
    </source>
</reference>
<proteinExistence type="predicted"/>